<feature type="domain" description="RING-CH-type" evidence="11">
    <location>
        <begin position="6"/>
        <end position="76"/>
    </location>
</feature>
<evidence type="ECO:0000256" key="10">
    <source>
        <dbReference type="SAM" id="Phobius"/>
    </source>
</evidence>
<dbReference type="SMART" id="SM00744">
    <property type="entry name" value="RINGv"/>
    <property type="match status" value="1"/>
</dbReference>
<evidence type="ECO:0000313" key="12">
    <source>
        <dbReference type="Proteomes" id="UP000887581"/>
    </source>
</evidence>
<dbReference type="InterPro" id="IPR013083">
    <property type="entry name" value="Znf_RING/FYVE/PHD"/>
</dbReference>
<evidence type="ECO:0000256" key="4">
    <source>
        <dbReference type="ARBA" id="ARBA00022723"/>
    </source>
</evidence>
<keyword evidence="5" id="KW-0863">Zinc-finger</keyword>
<keyword evidence="12" id="KW-1185">Reference proteome</keyword>
<evidence type="ECO:0000256" key="2">
    <source>
        <dbReference type="ARBA" id="ARBA00022679"/>
    </source>
</evidence>
<dbReference type="AlphaFoldDB" id="A0A915PW68"/>
<keyword evidence="2" id="KW-0808">Transferase</keyword>
<keyword evidence="4" id="KW-0479">Metal-binding</keyword>
<comment type="subcellular location">
    <subcellularLocation>
        <location evidence="1">Membrane</location>
        <topology evidence="1">Multi-pass membrane protein</topology>
    </subcellularLocation>
</comment>
<dbReference type="InterPro" id="IPR011016">
    <property type="entry name" value="Znf_RING-CH"/>
</dbReference>
<sequence>MTESDNASVSFAICRICHSGEHSIAYDKSRTVGEPLISPCFCRGTIGLYHRSCLERWLESSSRRTCEICHFTYQTTRRYRTFCEFIIRRDCQLERRNLVVDITCFVFLTPIVIGCIILCFSSSAAQTRGFRLWSSTAGCQAISLLILSAVLSVTYLVWVVITIVFHIKTYLDWRIHNEASIVQYQMKICLEVFVVDQQLTSTSKTFSAVRKYQGARRQMSAMRLLCFDLRTLLHDLFRKDLSRTTTNDANPVHPNSATHGRQGSIISSNELNISYDDFVRHLHPEDSSIHLIGPSQYKMASTPVLSTKVTTHLQIFEYPSVNSAIPETPRSSMQ</sequence>
<keyword evidence="3 10" id="KW-0812">Transmembrane</keyword>
<evidence type="ECO:0000259" key="11">
    <source>
        <dbReference type="PROSITE" id="PS51292"/>
    </source>
</evidence>
<dbReference type="GO" id="GO:0008270">
    <property type="term" value="F:zinc ion binding"/>
    <property type="evidence" value="ECO:0007669"/>
    <property type="project" value="UniProtKB-KW"/>
</dbReference>
<organism evidence="12 13">
    <name type="scientific">Setaria digitata</name>
    <dbReference type="NCBI Taxonomy" id="48799"/>
    <lineage>
        <taxon>Eukaryota</taxon>
        <taxon>Metazoa</taxon>
        <taxon>Ecdysozoa</taxon>
        <taxon>Nematoda</taxon>
        <taxon>Chromadorea</taxon>
        <taxon>Rhabditida</taxon>
        <taxon>Spirurina</taxon>
        <taxon>Spiruromorpha</taxon>
        <taxon>Filarioidea</taxon>
        <taxon>Setariidae</taxon>
        <taxon>Setaria</taxon>
    </lineage>
</organism>
<reference evidence="13" key="1">
    <citation type="submission" date="2022-11" db="UniProtKB">
        <authorList>
            <consortium name="WormBaseParasite"/>
        </authorList>
    </citation>
    <scope>IDENTIFICATION</scope>
</reference>
<evidence type="ECO:0000256" key="7">
    <source>
        <dbReference type="ARBA" id="ARBA00022833"/>
    </source>
</evidence>
<proteinExistence type="predicted"/>
<evidence type="ECO:0000256" key="9">
    <source>
        <dbReference type="ARBA" id="ARBA00023136"/>
    </source>
</evidence>
<keyword evidence="8 10" id="KW-1133">Transmembrane helix</keyword>
<dbReference type="WBParaSite" id="sdigi.contig30.g2244.t1">
    <property type="protein sequence ID" value="sdigi.contig30.g2244.t1"/>
    <property type="gene ID" value="sdigi.contig30.g2244"/>
</dbReference>
<evidence type="ECO:0000313" key="13">
    <source>
        <dbReference type="WBParaSite" id="sdigi.contig30.g2244.t1"/>
    </source>
</evidence>
<name>A0A915PW68_9BILA</name>
<feature type="transmembrane region" description="Helical" evidence="10">
    <location>
        <begin position="144"/>
        <end position="167"/>
    </location>
</feature>
<dbReference type="GO" id="GO:0004842">
    <property type="term" value="F:ubiquitin-protein transferase activity"/>
    <property type="evidence" value="ECO:0007669"/>
    <property type="project" value="TreeGrafter"/>
</dbReference>
<keyword evidence="6" id="KW-0833">Ubl conjugation pathway</keyword>
<dbReference type="Pfam" id="PF12906">
    <property type="entry name" value="RINGv"/>
    <property type="match status" value="1"/>
</dbReference>
<protein>
    <submittedName>
        <fullName evidence="13">RING-CH-type domain-containing protein</fullName>
    </submittedName>
</protein>
<dbReference type="PROSITE" id="PS51292">
    <property type="entry name" value="ZF_RING_CH"/>
    <property type="match status" value="1"/>
</dbReference>
<evidence type="ECO:0000256" key="5">
    <source>
        <dbReference type="ARBA" id="ARBA00022771"/>
    </source>
</evidence>
<keyword evidence="7" id="KW-0862">Zinc</keyword>
<dbReference type="PANTHER" id="PTHR46065">
    <property type="entry name" value="E3 UBIQUITIN-PROTEIN LIGASE MARCH 2/3 FAMILY MEMBER"/>
    <property type="match status" value="1"/>
</dbReference>
<evidence type="ECO:0000256" key="1">
    <source>
        <dbReference type="ARBA" id="ARBA00004141"/>
    </source>
</evidence>
<feature type="transmembrane region" description="Helical" evidence="10">
    <location>
        <begin position="98"/>
        <end position="124"/>
    </location>
</feature>
<evidence type="ECO:0000256" key="8">
    <source>
        <dbReference type="ARBA" id="ARBA00022989"/>
    </source>
</evidence>
<dbReference type="Gene3D" id="3.30.40.10">
    <property type="entry name" value="Zinc/RING finger domain, C3HC4 (zinc finger)"/>
    <property type="match status" value="1"/>
</dbReference>
<evidence type="ECO:0000256" key="6">
    <source>
        <dbReference type="ARBA" id="ARBA00022786"/>
    </source>
</evidence>
<accession>A0A915PW68</accession>
<dbReference type="SUPFAM" id="SSF57850">
    <property type="entry name" value="RING/U-box"/>
    <property type="match status" value="1"/>
</dbReference>
<evidence type="ECO:0000256" key="3">
    <source>
        <dbReference type="ARBA" id="ARBA00022692"/>
    </source>
</evidence>
<dbReference type="GO" id="GO:0016020">
    <property type="term" value="C:membrane"/>
    <property type="evidence" value="ECO:0007669"/>
    <property type="project" value="UniProtKB-SubCell"/>
</dbReference>
<keyword evidence="9 10" id="KW-0472">Membrane</keyword>
<dbReference type="Proteomes" id="UP000887581">
    <property type="component" value="Unplaced"/>
</dbReference>
<dbReference type="GO" id="GO:0016567">
    <property type="term" value="P:protein ubiquitination"/>
    <property type="evidence" value="ECO:0007669"/>
    <property type="project" value="TreeGrafter"/>
</dbReference>
<dbReference type="PANTHER" id="PTHR46065:SF3">
    <property type="entry name" value="FI20425P1"/>
    <property type="match status" value="1"/>
</dbReference>